<reference evidence="1 2" key="1">
    <citation type="submission" date="2017-11" db="EMBL/GenBank/DDBJ databases">
        <title>Infants hospitalized years apart are colonized by the same room-sourced microbial strains.</title>
        <authorList>
            <person name="Brooks B."/>
            <person name="Olm M.R."/>
            <person name="Firek B.A."/>
            <person name="Baker R."/>
            <person name="Thomas B.C."/>
            <person name="Morowitz M.J."/>
            <person name="Banfield J.F."/>
        </authorList>
    </citation>
    <scope>NUCLEOTIDE SEQUENCE [LARGE SCALE GENOMIC DNA]</scope>
    <source>
        <strain evidence="1">S2_003_000_R3_20</strain>
    </source>
</reference>
<dbReference type="Gene3D" id="3.40.50.720">
    <property type="entry name" value="NAD(P)-binding Rossmann-like Domain"/>
    <property type="match status" value="1"/>
</dbReference>
<dbReference type="NCBIfam" id="TIGR03736">
    <property type="entry name" value="PRTRC_ThiF"/>
    <property type="match status" value="1"/>
</dbReference>
<organism evidence="1 2">
    <name type="scientific">Acinetobacter johnsonii</name>
    <dbReference type="NCBI Taxonomy" id="40214"/>
    <lineage>
        <taxon>Bacteria</taxon>
        <taxon>Pseudomonadati</taxon>
        <taxon>Pseudomonadota</taxon>
        <taxon>Gammaproteobacteria</taxon>
        <taxon>Moraxellales</taxon>
        <taxon>Moraxellaceae</taxon>
        <taxon>Acinetobacter</taxon>
    </lineage>
</organism>
<name>A0A2W5RDB2_ACIJO</name>
<comment type="caution">
    <text evidence="1">The sequence shown here is derived from an EMBL/GenBank/DDBJ whole genome shotgun (WGS) entry which is preliminary data.</text>
</comment>
<dbReference type="EMBL" id="QFQJ01000081">
    <property type="protein sequence ID" value="PZQ86724.1"/>
    <property type="molecule type" value="Genomic_DNA"/>
</dbReference>
<dbReference type="Proteomes" id="UP000249282">
    <property type="component" value="Unassembled WGS sequence"/>
</dbReference>
<dbReference type="AlphaFoldDB" id="A0A2W5RDB2"/>
<proteinExistence type="predicted"/>
<dbReference type="GO" id="GO:0008641">
    <property type="term" value="F:ubiquitin-like modifier activating enzyme activity"/>
    <property type="evidence" value="ECO:0007669"/>
    <property type="project" value="InterPro"/>
</dbReference>
<evidence type="ECO:0000313" key="1">
    <source>
        <dbReference type="EMBL" id="PZQ86724.1"/>
    </source>
</evidence>
<evidence type="ECO:0000313" key="2">
    <source>
        <dbReference type="Proteomes" id="UP000249282"/>
    </source>
</evidence>
<accession>A0A2W5RDB2</accession>
<sequence length="249" mass="27257">MKWKTPIEYLSQEVDVVLIGCGGTGSFVMGELSMLHDLLTRLGHPGISVTAYDGSPVREANLGRQRFHAADLGLPKAQALVDAERCYNGFAWEARGDYEVGQELLNRRRPTVFITAVDKPSFRVQFGSKFATLSKSNRLWIDAGNDNKTGQVVLGGAGLPTAYDLFAGQYEVMVDDLSKSCSSAEAVAKQDFGVNSTAARVVGQLMWNMFRHGGLDSHGAFFDVHRLSVDPMPIDEKVWSSFGYSPQSL</sequence>
<gene>
    <name evidence="1" type="ORF">DI542_13350</name>
</gene>
<dbReference type="InterPro" id="IPR035985">
    <property type="entry name" value="Ubiquitin-activating_enz"/>
</dbReference>
<dbReference type="InterPro" id="IPR022500">
    <property type="entry name" value="PRTRC_ThiF"/>
</dbReference>
<dbReference type="SUPFAM" id="SSF69572">
    <property type="entry name" value="Activating enzymes of the ubiquitin-like proteins"/>
    <property type="match status" value="1"/>
</dbReference>
<protein>
    <submittedName>
        <fullName evidence="1">PRTRC system ThiF family protein</fullName>
    </submittedName>
</protein>